<evidence type="ECO:0000313" key="3">
    <source>
        <dbReference type="EMBL" id="UNM16591.1"/>
    </source>
</evidence>
<dbReference type="PANTHER" id="PTHR30532">
    <property type="entry name" value="IRON III DICITRATE-BINDING PERIPLASMIC PROTEIN"/>
    <property type="match status" value="1"/>
</dbReference>
<proteinExistence type="predicted"/>
<accession>A0ABY3WVB1</accession>
<keyword evidence="4" id="KW-1185">Reference proteome</keyword>
<dbReference type="InterPro" id="IPR051313">
    <property type="entry name" value="Bact_iron-sidero_bind"/>
</dbReference>
<organism evidence="3 4">
    <name type="scientific">Streptomyces formicae</name>
    <dbReference type="NCBI Taxonomy" id="1616117"/>
    <lineage>
        <taxon>Bacteria</taxon>
        <taxon>Bacillati</taxon>
        <taxon>Actinomycetota</taxon>
        <taxon>Actinomycetes</taxon>
        <taxon>Kitasatosporales</taxon>
        <taxon>Streptomycetaceae</taxon>
        <taxon>Streptomyces</taxon>
    </lineage>
</organism>
<reference evidence="3 4" key="1">
    <citation type="submission" date="2021-03" db="EMBL/GenBank/DDBJ databases">
        <title>Complete genome of Streptomyces formicae strain 1H-GS9 (DSM 100524).</title>
        <authorList>
            <person name="Atanasov K.E."/>
            <person name="Altabella T."/>
            <person name="Ferrer A."/>
        </authorList>
    </citation>
    <scope>NUCLEOTIDE SEQUENCE [LARGE SCALE GENOMIC DNA]</scope>
    <source>
        <strain evidence="3 4">1H-GS9</strain>
    </source>
</reference>
<keyword evidence="1" id="KW-0813">Transport</keyword>
<keyword evidence="2" id="KW-0732">Signal</keyword>
<dbReference type="EMBL" id="CP071872">
    <property type="protein sequence ID" value="UNM16591.1"/>
    <property type="molecule type" value="Genomic_DNA"/>
</dbReference>
<sequence>MERQTDWEFLDDRGHVATAHRRPTKAVTYIQAGATLWDHGIRPAAVFGSNHDGAGPDPVKAGGLPLDGIAYLGSGTALDAEALLRGDPDLVVAVTYGGAQVYGLDPEAAKHVEERVPVVVLDVGQGQSLAAVRARFADLARALGAAGEVAMEGPLARAEARLRDQAAVGSPESRPTVLALSPASADGAYLAKPYSWPDLRELAGFGLDFVDPQGGPSTNWFAADWSDIGDIAPQVLLVDVRANAHPLDALRSDAAWRSAASGVRVVPWNPEAPCSAGAHARFFHQVADAVEAARQDPA</sequence>
<evidence type="ECO:0000313" key="4">
    <source>
        <dbReference type="Proteomes" id="UP000828924"/>
    </source>
</evidence>
<name>A0ABY3WVB1_9ACTN</name>
<dbReference type="Proteomes" id="UP000828924">
    <property type="component" value="Chromosome"/>
</dbReference>
<evidence type="ECO:0000256" key="1">
    <source>
        <dbReference type="ARBA" id="ARBA00022448"/>
    </source>
</evidence>
<dbReference type="RefSeq" id="WP_242339339.1">
    <property type="nucleotide sequence ID" value="NZ_CP071872.1"/>
</dbReference>
<evidence type="ECO:0000256" key="2">
    <source>
        <dbReference type="ARBA" id="ARBA00022729"/>
    </source>
</evidence>
<protein>
    <submittedName>
        <fullName evidence="3">ABC transporter substrate-binding protein</fullName>
    </submittedName>
</protein>
<dbReference type="PANTHER" id="PTHR30532:SF24">
    <property type="entry name" value="FERRIC ENTEROBACTIN-BINDING PERIPLASMIC PROTEIN FEPB"/>
    <property type="match status" value="1"/>
</dbReference>
<dbReference type="SUPFAM" id="SSF53807">
    <property type="entry name" value="Helical backbone' metal receptor"/>
    <property type="match status" value="1"/>
</dbReference>
<gene>
    <name evidence="3" type="ORF">J4032_19065</name>
</gene>
<dbReference type="Gene3D" id="3.40.50.1980">
    <property type="entry name" value="Nitrogenase molybdenum iron protein domain"/>
    <property type="match status" value="2"/>
</dbReference>